<feature type="domain" description="Protein FecR C-terminal" evidence="3">
    <location>
        <begin position="247"/>
        <end position="313"/>
    </location>
</feature>
<dbReference type="GO" id="GO:0016989">
    <property type="term" value="F:sigma factor antagonist activity"/>
    <property type="evidence" value="ECO:0007669"/>
    <property type="project" value="TreeGrafter"/>
</dbReference>
<name>A0A926IP17_9BACT</name>
<dbReference type="InterPro" id="IPR006860">
    <property type="entry name" value="FecR"/>
</dbReference>
<reference evidence="4" key="1">
    <citation type="submission" date="2020-08" db="EMBL/GenBank/DDBJ databases">
        <title>Genome public.</title>
        <authorList>
            <person name="Liu C."/>
            <person name="Sun Q."/>
        </authorList>
    </citation>
    <scope>NUCLEOTIDE SEQUENCE</scope>
    <source>
        <strain evidence="4">N12</strain>
    </source>
</reference>
<comment type="caution">
    <text evidence="4">The sequence shown here is derived from an EMBL/GenBank/DDBJ whole genome shotgun (WGS) entry which is preliminary data.</text>
</comment>
<keyword evidence="1" id="KW-1133">Transmembrane helix</keyword>
<evidence type="ECO:0000313" key="4">
    <source>
        <dbReference type="EMBL" id="MBC8592291.1"/>
    </source>
</evidence>
<dbReference type="Pfam" id="PF16344">
    <property type="entry name" value="FecR_C"/>
    <property type="match status" value="1"/>
</dbReference>
<keyword evidence="1" id="KW-0472">Membrane</keyword>
<organism evidence="4 5">
    <name type="scientific">Jilunia laotingensis</name>
    <dbReference type="NCBI Taxonomy" id="2763675"/>
    <lineage>
        <taxon>Bacteria</taxon>
        <taxon>Pseudomonadati</taxon>
        <taxon>Bacteroidota</taxon>
        <taxon>Bacteroidia</taxon>
        <taxon>Bacteroidales</taxon>
        <taxon>Bacteroidaceae</taxon>
        <taxon>Jilunia</taxon>
    </lineage>
</organism>
<feature type="transmembrane region" description="Helical" evidence="1">
    <location>
        <begin position="75"/>
        <end position="98"/>
    </location>
</feature>
<evidence type="ECO:0000313" key="5">
    <source>
        <dbReference type="Proteomes" id="UP000651085"/>
    </source>
</evidence>
<evidence type="ECO:0000256" key="1">
    <source>
        <dbReference type="SAM" id="Phobius"/>
    </source>
</evidence>
<dbReference type="FunFam" id="2.60.120.1440:FF:000001">
    <property type="entry name" value="Putative anti-sigma factor"/>
    <property type="match status" value="1"/>
</dbReference>
<dbReference type="Pfam" id="PF04773">
    <property type="entry name" value="FecR"/>
    <property type="match status" value="1"/>
</dbReference>
<dbReference type="PANTHER" id="PTHR30273:SF2">
    <property type="entry name" value="PROTEIN FECR"/>
    <property type="match status" value="1"/>
</dbReference>
<dbReference type="Gene3D" id="2.60.120.1440">
    <property type="match status" value="1"/>
</dbReference>
<protein>
    <submittedName>
        <fullName evidence="4">FecR domain-containing protein</fullName>
    </submittedName>
</protein>
<dbReference type="InterPro" id="IPR012373">
    <property type="entry name" value="Ferrdict_sens_TM"/>
</dbReference>
<keyword evidence="1" id="KW-0812">Transmembrane</keyword>
<dbReference type="EMBL" id="JACRTF010000001">
    <property type="protein sequence ID" value="MBC8592291.1"/>
    <property type="molecule type" value="Genomic_DNA"/>
</dbReference>
<sequence length="318" mass="36334">MRGETSVDEERQLMEWLYSSVGRKQLMDYYHSLWLRSDKELSTDVQQRMFAQIKSRIHVAPKENKRQGLSFFRRFLRYAAIVILILGGALGGGVYTSYFGKSKIAKEYLVNTDKGQRANVTLPDGTKVWLNSYTKLSYDADYGEGKRVVSLVGEAFFEVAKDKEHPFIVKTDDMEVEALGTTFNVKAYEDDARIIATLFSGSVRVSAGRYNVILSPNEGAIWRRKSGKLAVRKLDNSNYAKMWRDNELVFSGETLEEIAVILNRMYNVQIVFKSDEIKKFRFTGVICNNSLDNIIELISLTSPITYKTMGDTIELNNR</sequence>
<evidence type="ECO:0000259" key="3">
    <source>
        <dbReference type="Pfam" id="PF16344"/>
    </source>
</evidence>
<dbReference type="PANTHER" id="PTHR30273">
    <property type="entry name" value="PERIPLASMIC SIGNAL SENSOR AND SIGMA FACTOR ACTIVATOR FECR-RELATED"/>
    <property type="match status" value="1"/>
</dbReference>
<dbReference type="Proteomes" id="UP000651085">
    <property type="component" value="Unassembled WGS sequence"/>
</dbReference>
<keyword evidence="5" id="KW-1185">Reference proteome</keyword>
<dbReference type="AlphaFoldDB" id="A0A926IP17"/>
<dbReference type="InterPro" id="IPR032508">
    <property type="entry name" value="FecR_C"/>
</dbReference>
<dbReference type="Gene3D" id="3.55.50.30">
    <property type="match status" value="1"/>
</dbReference>
<evidence type="ECO:0000259" key="2">
    <source>
        <dbReference type="Pfam" id="PF04773"/>
    </source>
</evidence>
<feature type="domain" description="FecR protein" evidence="2">
    <location>
        <begin position="110"/>
        <end position="204"/>
    </location>
</feature>
<gene>
    <name evidence="4" type="ORF">H8744_03355</name>
</gene>
<dbReference type="PIRSF" id="PIRSF018266">
    <property type="entry name" value="FecR"/>
    <property type="match status" value="1"/>
</dbReference>
<proteinExistence type="predicted"/>
<accession>A0A926IP17</accession>